<dbReference type="EMBL" id="JAHRIP010001177">
    <property type="protein sequence ID" value="MEQ2280098.1"/>
    <property type="molecule type" value="Genomic_DNA"/>
</dbReference>
<evidence type="ECO:0000313" key="2">
    <source>
        <dbReference type="Proteomes" id="UP001469553"/>
    </source>
</evidence>
<name>A0ABV0XFA4_9TELE</name>
<reference evidence="1 2" key="1">
    <citation type="submission" date="2021-06" db="EMBL/GenBank/DDBJ databases">
        <authorList>
            <person name="Palmer J.M."/>
        </authorList>
    </citation>
    <scope>NUCLEOTIDE SEQUENCE [LARGE SCALE GENOMIC DNA]</scope>
    <source>
        <strain evidence="1 2">AS_MEX2019</strain>
        <tissue evidence="1">Muscle</tissue>
    </source>
</reference>
<dbReference type="PANTHER" id="PTHR31025">
    <property type="entry name" value="SI:CH211-196P9.1-RELATED"/>
    <property type="match status" value="1"/>
</dbReference>
<gene>
    <name evidence="1" type="ORF">AMECASPLE_016254</name>
</gene>
<keyword evidence="2" id="KW-1185">Reference proteome</keyword>
<sequence>MFALRRQTIVMSSPLVKELMDLWPALHMQSEVYAEFQRITNQNLPNTFYTELDRHTPRLMTLFRQKASKTGKTADAFSKSMIHRNYMMSTHGVPLFSMLFLCIYVRKSLDFSEHVWMIWMSQTWGMHQWSSLQPSVMMPQTQFTTTQ</sequence>
<comment type="caution">
    <text evidence="1">The sequence shown here is derived from an EMBL/GenBank/DDBJ whole genome shotgun (WGS) entry which is preliminary data.</text>
</comment>
<organism evidence="1 2">
    <name type="scientific">Ameca splendens</name>
    <dbReference type="NCBI Taxonomy" id="208324"/>
    <lineage>
        <taxon>Eukaryota</taxon>
        <taxon>Metazoa</taxon>
        <taxon>Chordata</taxon>
        <taxon>Craniata</taxon>
        <taxon>Vertebrata</taxon>
        <taxon>Euteleostomi</taxon>
        <taxon>Actinopterygii</taxon>
        <taxon>Neopterygii</taxon>
        <taxon>Teleostei</taxon>
        <taxon>Neoteleostei</taxon>
        <taxon>Acanthomorphata</taxon>
        <taxon>Ovalentaria</taxon>
        <taxon>Atherinomorphae</taxon>
        <taxon>Cyprinodontiformes</taxon>
        <taxon>Goodeidae</taxon>
        <taxon>Ameca</taxon>
    </lineage>
</organism>
<dbReference type="Proteomes" id="UP001469553">
    <property type="component" value="Unassembled WGS sequence"/>
</dbReference>
<accession>A0ABV0XFA4</accession>
<proteinExistence type="predicted"/>
<protein>
    <submittedName>
        <fullName evidence="1">Uncharacterized protein</fullName>
    </submittedName>
</protein>
<dbReference type="PANTHER" id="PTHR31025:SF19">
    <property type="entry name" value="SI:CH73-42K18.1-RELATED"/>
    <property type="match status" value="1"/>
</dbReference>
<evidence type="ECO:0000313" key="1">
    <source>
        <dbReference type="EMBL" id="MEQ2280098.1"/>
    </source>
</evidence>